<comment type="caution">
    <text evidence="1">The sequence shown here is derived from an EMBL/GenBank/DDBJ whole genome shotgun (WGS) entry which is preliminary data.</text>
</comment>
<protein>
    <submittedName>
        <fullName evidence="1">Uncharacterized protein</fullName>
    </submittedName>
</protein>
<dbReference type="EMBL" id="VSRR010001341">
    <property type="protein sequence ID" value="MPC24533.1"/>
    <property type="molecule type" value="Genomic_DNA"/>
</dbReference>
<dbReference type="Proteomes" id="UP000324222">
    <property type="component" value="Unassembled WGS sequence"/>
</dbReference>
<name>A0A5B7DU82_PORTR</name>
<proteinExistence type="predicted"/>
<accession>A0A5B7DU82</accession>
<organism evidence="1 2">
    <name type="scientific">Portunus trituberculatus</name>
    <name type="common">Swimming crab</name>
    <name type="synonym">Neptunus trituberculatus</name>
    <dbReference type="NCBI Taxonomy" id="210409"/>
    <lineage>
        <taxon>Eukaryota</taxon>
        <taxon>Metazoa</taxon>
        <taxon>Ecdysozoa</taxon>
        <taxon>Arthropoda</taxon>
        <taxon>Crustacea</taxon>
        <taxon>Multicrustacea</taxon>
        <taxon>Malacostraca</taxon>
        <taxon>Eumalacostraca</taxon>
        <taxon>Eucarida</taxon>
        <taxon>Decapoda</taxon>
        <taxon>Pleocyemata</taxon>
        <taxon>Brachyura</taxon>
        <taxon>Eubrachyura</taxon>
        <taxon>Portunoidea</taxon>
        <taxon>Portunidae</taxon>
        <taxon>Portuninae</taxon>
        <taxon>Portunus</taxon>
    </lineage>
</organism>
<evidence type="ECO:0000313" key="1">
    <source>
        <dbReference type="EMBL" id="MPC24533.1"/>
    </source>
</evidence>
<reference evidence="1 2" key="1">
    <citation type="submission" date="2019-05" db="EMBL/GenBank/DDBJ databases">
        <title>Another draft genome of Portunus trituberculatus and its Hox gene families provides insights of decapod evolution.</title>
        <authorList>
            <person name="Jeong J.-H."/>
            <person name="Song I."/>
            <person name="Kim S."/>
            <person name="Choi T."/>
            <person name="Kim D."/>
            <person name="Ryu S."/>
            <person name="Kim W."/>
        </authorList>
    </citation>
    <scope>NUCLEOTIDE SEQUENCE [LARGE SCALE GENOMIC DNA]</scope>
    <source>
        <tissue evidence="1">Muscle</tissue>
    </source>
</reference>
<evidence type="ECO:0000313" key="2">
    <source>
        <dbReference type="Proteomes" id="UP000324222"/>
    </source>
</evidence>
<gene>
    <name evidence="1" type="ORF">E2C01_017616</name>
</gene>
<dbReference type="AlphaFoldDB" id="A0A5B7DU82"/>
<keyword evidence="2" id="KW-1185">Reference proteome</keyword>
<sequence>MVGDSGLDSTENVTPKMFPSLVDVHGDLCPALNTQLPLIPSECCCAHLNILHGCTFPATPACWDHLSRKHHTPFSTTTEILARPSNVRGRVSRDRKRD</sequence>